<dbReference type="EMBL" id="BSPC01000080">
    <property type="protein sequence ID" value="GLS23764.1"/>
    <property type="molecule type" value="Genomic_DNA"/>
</dbReference>
<keyword evidence="2" id="KW-0812">Transmembrane</keyword>
<gene>
    <name evidence="3" type="ORF">GCM10007874_67850</name>
</gene>
<protein>
    <recommendedName>
        <fullName evidence="5">Flagellar biosynthesis protein, FliO</fullName>
    </recommendedName>
</protein>
<dbReference type="Proteomes" id="UP001156882">
    <property type="component" value="Unassembled WGS sequence"/>
</dbReference>
<comment type="caution">
    <text evidence="3">The sequence shown here is derived from an EMBL/GenBank/DDBJ whole genome shotgun (WGS) entry which is preliminary data.</text>
</comment>
<accession>A0ABQ6CVQ2</accession>
<sequence>MNSLNSWLSTQWFFFLLLLVAAAIVAIIAMYAWRAISRPHIRGLVQGGRQSRLGVVDKYDVGVRQLVLVRRDNVEHLIMIGGPNDLLIESTILRARTAGQPVRPAGTAVPPPTATPERVSSYPPAPRQVEEDFARPAAVEVPAVAKIETAAPTTPAPTTTTAPVAAPAAIPPLVAATPVPAARSGVIPPREPGFFQRASSRFQTFKNAPGAVPPLTASTPEREEEEEPRANIDTAHFEELLGAPEEEATAATTTPASEFDYEGTDIEPAPEEVEPVTTPQPTTTRLTLPEIRLPDLKLPQWRRPEPAAASEAPVAPAPRATEGRVEPRFTPEPRPLGGGRVEPSMTTPAPRAQATEAPARQEPFRVGERLTTPTRPITTPPLATTTQAPAEPEDPFASLEEEMANLLGRTKDDGRRP</sequence>
<organism evidence="3 4">
    <name type="scientific">Labrys miyagiensis</name>
    <dbReference type="NCBI Taxonomy" id="346912"/>
    <lineage>
        <taxon>Bacteria</taxon>
        <taxon>Pseudomonadati</taxon>
        <taxon>Pseudomonadota</taxon>
        <taxon>Alphaproteobacteria</taxon>
        <taxon>Hyphomicrobiales</taxon>
        <taxon>Xanthobacteraceae</taxon>
        <taxon>Labrys</taxon>
    </lineage>
</organism>
<feature type="compositionally biased region" description="Low complexity" evidence="1">
    <location>
        <begin position="306"/>
        <end position="320"/>
    </location>
</feature>
<evidence type="ECO:0000256" key="2">
    <source>
        <dbReference type="SAM" id="Phobius"/>
    </source>
</evidence>
<feature type="region of interest" description="Disordered" evidence="1">
    <location>
        <begin position="206"/>
        <end position="230"/>
    </location>
</feature>
<name>A0ABQ6CVQ2_9HYPH</name>
<evidence type="ECO:0000313" key="4">
    <source>
        <dbReference type="Proteomes" id="UP001156882"/>
    </source>
</evidence>
<feature type="compositionally biased region" description="Basic and acidic residues" evidence="1">
    <location>
        <begin position="321"/>
        <end position="331"/>
    </location>
</feature>
<feature type="region of interest" description="Disordered" evidence="1">
    <location>
        <begin position="303"/>
        <end position="417"/>
    </location>
</feature>
<dbReference type="RefSeq" id="WP_284316694.1">
    <property type="nucleotide sequence ID" value="NZ_BSPC01000080.1"/>
</dbReference>
<keyword evidence="4" id="KW-1185">Reference proteome</keyword>
<keyword evidence="2" id="KW-0472">Membrane</keyword>
<feature type="compositionally biased region" description="Low complexity" evidence="1">
    <location>
        <begin position="371"/>
        <end position="390"/>
    </location>
</feature>
<feature type="region of interest" description="Disordered" evidence="1">
    <location>
        <begin position="244"/>
        <end position="263"/>
    </location>
</feature>
<evidence type="ECO:0000256" key="1">
    <source>
        <dbReference type="SAM" id="MobiDB-lite"/>
    </source>
</evidence>
<keyword evidence="2" id="KW-1133">Transmembrane helix</keyword>
<feature type="compositionally biased region" description="Acidic residues" evidence="1">
    <location>
        <begin position="391"/>
        <end position="403"/>
    </location>
</feature>
<evidence type="ECO:0008006" key="5">
    <source>
        <dbReference type="Google" id="ProtNLM"/>
    </source>
</evidence>
<reference evidence="4" key="1">
    <citation type="journal article" date="2019" name="Int. J. Syst. Evol. Microbiol.">
        <title>The Global Catalogue of Microorganisms (GCM) 10K type strain sequencing project: providing services to taxonomists for standard genome sequencing and annotation.</title>
        <authorList>
            <consortium name="The Broad Institute Genomics Platform"/>
            <consortium name="The Broad Institute Genome Sequencing Center for Infectious Disease"/>
            <person name="Wu L."/>
            <person name="Ma J."/>
        </authorList>
    </citation>
    <scope>NUCLEOTIDE SEQUENCE [LARGE SCALE GENOMIC DNA]</scope>
    <source>
        <strain evidence="4">NBRC 101365</strain>
    </source>
</reference>
<feature type="transmembrane region" description="Helical" evidence="2">
    <location>
        <begin position="12"/>
        <end position="33"/>
    </location>
</feature>
<evidence type="ECO:0000313" key="3">
    <source>
        <dbReference type="EMBL" id="GLS23764.1"/>
    </source>
</evidence>
<feature type="region of interest" description="Disordered" evidence="1">
    <location>
        <begin position="99"/>
        <end position="124"/>
    </location>
</feature>
<proteinExistence type="predicted"/>